<dbReference type="Gene3D" id="1.20.1070.10">
    <property type="entry name" value="Rhodopsin 7-helix transmembrane proteins"/>
    <property type="match status" value="2"/>
</dbReference>
<keyword evidence="4 9" id="KW-1133">Transmembrane helix</keyword>
<dbReference type="GeneTree" id="ENSGT00970000196759"/>
<comment type="subcellular location">
    <subcellularLocation>
        <location evidence="1">Cell membrane</location>
        <topology evidence="1">Multi-pass membrane protein</topology>
    </subcellularLocation>
</comment>
<dbReference type="AlphaFoldDB" id="A0A4W3GLP7"/>
<keyword evidence="6 9" id="KW-0472">Membrane</keyword>
<feature type="transmembrane region" description="Helical" evidence="9">
    <location>
        <begin position="69"/>
        <end position="89"/>
    </location>
</feature>
<feature type="transmembrane region" description="Helical" evidence="9">
    <location>
        <begin position="109"/>
        <end position="131"/>
    </location>
</feature>
<evidence type="ECO:0000256" key="1">
    <source>
        <dbReference type="ARBA" id="ARBA00004651"/>
    </source>
</evidence>
<dbReference type="GO" id="GO:0005886">
    <property type="term" value="C:plasma membrane"/>
    <property type="evidence" value="ECO:0007669"/>
    <property type="project" value="UniProtKB-SubCell"/>
</dbReference>
<feature type="transmembrane region" description="Helical" evidence="9">
    <location>
        <begin position="152"/>
        <end position="174"/>
    </location>
</feature>
<dbReference type="Proteomes" id="UP000314986">
    <property type="component" value="Unassembled WGS sequence"/>
</dbReference>
<keyword evidence="7" id="KW-0675">Receptor</keyword>
<accession>A0A4W3GLP7</accession>
<reference evidence="11" key="4">
    <citation type="submission" date="2025-08" db="UniProtKB">
        <authorList>
            <consortium name="Ensembl"/>
        </authorList>
    </citation>
    <scope>IDENTIFICATION</scope>
</reference>
<dbReference type="Pfam" id="PF00001">
    <property type="entry name" value="7tm_1"/>
    <property type="match status" value="1"/>
</dbReference>
<organism evidence="11 12">
    <name type="scientific">Callorhinchus milii</name>
    <name type="common">Ghost shark</name>
    <dbReference type="NCBI Taxonomy" id="7868"/>
    <lineage>
        <taxon>Eukaryota</taxon>
        <taxon>Metazoa</taxon>
        <taxon>Chordata</taxon>
        <taxon>Craniata</taxon>
        <taxon>Vertebrata</taxon>
        <taxon>Chondrichthyes</taxon>
        <taxon>Holocephali</taxon>
        <taxon>Chimaeriformes</taxon>
        <taxon>Callorhinchidae</taxon>
        <taxon>Callorhinchus</taxon>
    </lineage>
</organism>
<evidence type="ECO:0000313" key="11">
    <source>
        <dbReference type="Ensembl" id="ENSCMIP00000004743.1"/>
    </source>
</evidence>
<proteinExistence type="predicted"/>
<evidence type="ECO:0000313" key="12">
    <source>
        <dbReference type="Proteomes" id="UP000314986"/>
    </source>
</evidence>
<evidence type="ECO:0000256" key="5">
    <source>
        <dbReference type="ARBA" id="ARBA00023040"/>
    </source>
</evidence>
<feature type="transmembrane region" description="Helical" evidence="9">
    <location>
        <begin position="228"/>
        <end position="247"/>
    </location>
</feature>
<evidence type="ECO:0000256" key="9">
    <source>
        <dbReference type="SAM" id="Phobius"/>
    </source>
</evidence>
<keyword evidence="8" id="KW-0807">Transducer</keyword>
<feature type="transmembrane region" description="Helical" evidence="9">
    <location>
        <begin position="36"/>
        <end position="57"/>
    </location>
</feature>
<dbReference type="PRINTS" id="PR00237">
    <property type="entry name" value="GPCRRHODOPSN"/>
</dbReference>
<evidence type="ECO:0000256" key="8">
    <source>
        <dbReference type="ARBA" id="ARBA00023224"/>
    </source>
</evidence>
<dbReference type="PANTHER" id="PTHR46272:SF6">
    <property type="entry name" value="G-PROTEIN COUPLED RECEPTOR 139-RELATED"/>
    <property type="match status" value="1"/>
</dbReference>
<name>A0A4W3GLP7_CALMI</name>
<dbReference type="InParanoid" id="A0A4W3GLP7"/>
<dbReference type="InterPro" id="IPR017452">
    <property type="entry name" value="GPCR_Rhodpsn_7TM"/>
</dbReference>
<reference evidence="11" key="5">
    <citation type="submission" date="2025-09" db="UniProtKB">
        <authorList>
            <consortium name="Ensembl"/>
        </authorList>
    </citation>
    <scope>IDENTIFICATION</scope>
</reference>
<dbReference type="InterPro" id="IPR000276">
    <property type="entry name" value="GPCR_Rhodpsn"/>
</dbReference>
<evidence type="ECO:0000256" key="4">
    <source>
        <dbReference type="ARBA" id="ARBA00022989"/>
    </source>
</evidence>
<evidence type="ECO:0000256" key="2">
    <source>
        <dbReference type="ARBA" id="ARBA00022475"/>
    </source>
</evidence>
<dbReference type="OMA" id="KDICGSK"/>
<reference evidence="12" key="2">
    <citation type="journal article" date="2007" name="PLoS Biol.">
        <title>Survey sequencing and comparative analysis of the elephant shark (Callorhinchus milii) genome.</title>
        <authorList>
            <person name="Venkatesh B."/>
            <person name="Kirkness E.F."/>
            <person name="Loh Y.H."/>
            <person name="Halpern A.L."/>
            <person name="Lee A.P."/>
            <person name="Johnson J."/>
            <person name="Dandona N."/>
            <person name="Viswanathan L.D."/>
            <person name="Tay A."/>
            <person name="Venter J.C."/>
            <person name="Strausberg R.L."/>
            <person name="Brenner S."/>
        </authorList>
    </citation>
    <scope>NUCLEOTIDE SEQUENCE [LARGE SCALE GENOMIC DNA]</scope>
</reference>
<evidence type="ECO:0000259" key="10">
    <source>
        <dbReference type="PROSITE" id="PS50262"/>
    </source>
</evidence>
<dbReference type="InterPro" id="IPR052477">
    <property type="entry name" value="Orphan_GPCR1"/>
</dbReference>
<evidence type="ECO:0000256" key="7">
    <source>
        <dbReference type="ARBA" id="ARBA00023170"/>
    </source>
</evidence>
<dbReference type="Ensembl" id="ENSCMIT00000004919.1">
    <property type="protein sequence ID" value="ENSCMIP00000004743.1"/>
    <property type="gene ID" value="ENSCMIG00000002810.1"/>
</dbReference>
<evidence type="ECO:0000256" key="3">
    <source>
        <dbReference type="ARBA" id="ARBA00022692"/>
    </source>
</evidence>
<dbReference type="SUPFAM" id="SSF81321">
    <property type="entry name" value="Family A G protein-coupled receptor-like"/>
    <property type="match status" value="1"/>
</dbReference>
<reference evidence="12" key="3">
    <citation type="journal article" date="2014" name="Nature">
        <title>Elephant shark genome provides unique insights into gnathostome evolution.</title>
        <authorList>
            <consortium name="International Elephant Shark Genome Sequencing Consortium"/>
            <person name="Venkatesh B."/>
            <person name="Lee A.P."/>
            <person name="Ravi V."/>
            <person name="Maurya A.K."/>
            <person name="Lian M.M."/>
            <person name="Swann J.B."/>
            <person name="Ohta Y."/>
            <person name="Flajnik M.F."/>
            <person name="Sutoh Y."/>
            <person name="Kasahara M."/>
            <person name="Hoon S."/>
            <person name="Gangu V."/>
            <person name="Roy S.W."/>
            <person name="Irimia M."/>
            <person name="Korzh V."/>
            <person name="Kondrychyn I."/>
            <person name="Lim Z.W."/>
            <person name="Tay B.H."/>
            <person name="Tohari S."/>
            <person name="Kong K.W."/>
            <person name="Ho S."/>
            <person name="Lorente-Galdos B."/>
            <person name="Quilez J."/>
            <person name="Marques-Bonet T."/>
            <person name="Raney B.J."/>
            <person name="Ingham P.W."/>
            <person name="Tay A."/>
            <person name="Hillier L.W."/>
            <person name="Minx P."/>
            <person name="Boehm T."/>
            <person name="Wilson R.K."/>
            <person name="Brenner S."/>
            <person name="Warren W.C."/>
        </authorList>
    </citation>
    <scope>NUCLEOTIDE SEQUENCE [LARGE SCALE GENOMIC DNA]</scope>
</reference>
<reference evidence="12" key="1">
    <citation type="journal article" date="2006" name="Science">
        <title>Ancient noncoding elements conserved in the human genome.</title>
        <authorList>
            <person name="Venkatesh B."/>
            <person name="Kirkness E.F."/>
            <person name="Loh Y.H."/>
            <person name="Halpern A.L."/>
            <person name="Lee A.P."/>
            <person name="Johnson J."/>
            <person name="Dandona N."/>
            <person name="Viswanathan L.D."/>
            <person name="Tay A."/>
            <person name="Venter J.C."/>
            <person name="Strausberg R.L."/>
            <person name="Brenner S."/>
        </authorList>
    </citation>
    <scope>NUCLEOTIDE SEQUENCE [LARGE SCALE GENOMIC DNA]</scope>
</reference>
<keyword evidence="3 9" id="KW-0812">Transmembrane</keyword>
<dbReference type="PANTHER" id="PTHR46272">
    <property type="entry name" value="G_PROTEIN_RECEP_F1_2 DOMAIN-CONTAINING PROTEIN"/>
    <property type="match status" value="1"/>
</dbReference>
<dbReference type="PROSITE" id="PS50262">
    <property type="entry name" value="G_PROTEIN_RECEP_F1_2"/>
    <property type="match status" value="1"/>
</dbReference>
<keyword evidence="2" id="KW-1003">Cell membrane</keyword>
<sequence length="352" mass="40690">MRNWLPLSPQIYSQFTLQCVPRSALGPKYHKFTYLIIKYFCLLLICFTANLVAIVVLSRGKCGLSKSITHYLVAMSVADLLVAVNDVILNQIHSLYFNHTFLEITPVCSLRLLLITSVTHMSVWFTVAFTFDRMVAICCVKMKTSYCTERTAAVVVGFKTVYHTSPSWIVFHWFETITTPFVPFFVVLLMNVVTVRHIFMANRIRRNLLNQNSESGNDPEMENRRRSIILLFAISGSFILLWLMYVLEFILSRTLDNYFYTDYTDPVYVVRHVTEMLKLLSCCTNTIIYALSQSKFREDVKYLVIYPFKHIVVIQSLVSGRQLVTQTGCGPLSQEFWKSIDPCIRFRAFSCV</sequence>
<feature type="domain" description="G-protein coupled receptors family 1 profile" evidence="10">
    <location>
        <begin position="49"/>
        <end position="289"/>
    </location>
</feature>
<dbReference type="GO" id="GO:0004930">
    <property type="term" value="F:G protein-coupled receptor activity"/>
    <property type="evidence" value="ECO:0007669"/>
    <property type="project" value="UniProtKB-KW"/>
</dbReference>
<protein>
    <recommendedName>
        <fullName evidence="10">G-protein coupled receptors family 1 profile domain-containing protein</fullName>
    </recommendedName>
</protein>
<keyword evidence="12" id="KW-1185">Reference proteome</keyword>
<evidence type="ECO:0000256" key="6">
    <source>
        <dbReference type="ARBA" id="ARBA00023136"/>
    </source>
</evidence>
<keyword evidence="5" id="KW-0297">G-protein coupled receptor</keyword>
<feature type="transmembrane region" description="Helical" evidence="9">
    <location>
        <begin position="180"/>
        <end position="199"/>
    </location>
</feature>